<dbReference type="EMBL" id="KV453843">
    <property type="protein sequence ID" value="ODV89230.1"/>
    <property type="molecule type" value="Genomic_DNA"/>
</dbReference>
<reference evidence="8" key="1">
    <citation type="submission" date="2016-02" db="EMBL/GenBank/DDBJ databases">
        <title>Comparative genomics of biotechnologically important yeasts.</title>
        <authorList>
            <consortium name="DOE Joint Genome Institute"/>
            <person name="Riley R."/>
            <person name="Haridas S."/>
            <person name="Wolfe K.H."/>
            <person name="Lopes M.R."/>
            <person name="Hittinger C.T."/>
            <person name="Goker M."/>
            <person name="Salamov A."/>
            <person name="Wisecaver J."/>
            <person name="Long T.M."/>
            <person name="Aerts A.L."/>
            <person name="Barry K."/>
            <person name="Choi C."/>
            <person name="Clum A."/>
            <person name="Coughlan A.Y."/>
            <person name="Deshpande S."/>
            <person name="Douglass A.P."/>
            <person name="Hanson S.J."/>
            <person name="Klenk H.-P."/>
            <person name="Labutti K."/>
            <person name="Lapidus A."/>
            <person name="Lindquist E."/>
            <person name="Lipzen A."/>
            <person name="Meier-Kolthoff J.P."/>
            <person name="Ohm R.A."/>
            <person name="Otillar R.P."/>
            <person name="Pangilinan J."/>
            <person name="Peng Y."/>
            <person name="Rokas A."/>
            <person name="Rosa C.A."/>
            <person name="Scheuner C."/>
            <person name="Sibirny A.A."/>
            <person name="Slot J.C."/>
            <person name="Stielow J.B."/>
            <person name="Sun H."/>
            <person name="Kurtzman C.P."/>
            <person name="Blackwell M."/>
            <person name="Jeffries T.W."/>
            <person name="Grigoriev I.V."/>
        </authorList>
    </citation>
    <scope>NUCLEOTIDE SEQUENCE [LARGE SCALE GENOMIC DNA]</scope>
    <source>
        <strain evidence="8">NRRL Y-17796</strain>
    </source>
</reference>
<dbReference type="PROSITE" id="PS50071">
    <property type="entry name" value="HOMEOBOX_2"/>
    <property type="match status" value="1"/>
</dbReference>
<evidence type="ECO:0000256" key="2">
    <source>
        <dbReference type="ARBA" id="ARBA00023155"/>
    </source>
</evidence>
<dbReference type="CDD" id="cd00086">
    <property type="entry name" value="homeodomain"/>
    <property type="match status" value="1"/>
</dbReference>
<evidence type="ECO:0000256" key="4">
    <source>
        <dbReference type="PROSITE-ProRule" id="PRU00108"/>
    </source>
</evidence>
<dbReference type="OrthoDB" id="4069986at2759"/>
<name>A0A1E4TBU5_9ASCO</name>
<sequence length="306" mass="35523">MSSPSSNIPKESEGSRSTSCDSQPCIGTSEILNESHFEYFSDEEFRTLSDLTCSSYGTNYITSEVSTGSWSLESDNYVLHSFLADVDYLPATYLDWHRSLEINWYPQLLSIFHRLSFLKFSLALDADISPFEVRTRAIALMEELSSLLADDSFACRARYLYPVIRSKFDCINRLCDVLSKMHRIDEKYKEKLNNHQSAFPTDIKIRTCDQDEDQIDEYQRSQSWEDEDRPNRLLKSKAVDVLSEWFEQNIDRPYPSMEVKQRLAKLAGCSVVQVNNWMGNARKRNFRRPPISRELQGLLGQVDREK</sequence>
<proteinExistence type="predicted"/>
<dbReference type="InterPro" id="IPR050224">
    <property type="entry name" value="TALE_homeobox"/>
</dbReference>
<dbReference type="InterPro" id="IPR001356">
    <property type="entry name" value="HD"/>
</dbReference>
<dbReference type="GO" id="GO:0005634">
    <property type="term" value="C:nucleus"/>
    <property type="evidence" value="ECO:0007669"/>
    <property type="project" value="UniProtKB-SubCell"/>
</dbReference>
<keyword evidence="2 4" id="KW-0371">Homeobox</keyword>
<keyword evidence="1 4" id="KW-0238">DNA-binding</keyword>
<dbReference type="InterPro" id="IPR008422">
    <property type="entry name" value="KN_HD"/>
</dbReference>
<dbReference type="InterPro" id="IPR009057">
    <property type="entry name" value="Homeodomain-like_sf"/>
</dbReference>
<dbReference type="GO" id="GO:0006355">
    <property type="term" value="P:regulation of DNA-templated transcription"/>
    <property type="evidence" value="ECO:0007669"/>
    <property type="project" value="InterPro"/>
</dbReference>
<evidence type="ECO:0000259" key="6">
    <source>
        <dbReference type="PROSITE" id="PS50071"/>
    </source>
</evidence>
<keyword evidence="3 4" id="KW-0539">Nucleus</keyword>
<dbReference type="GO" id="GO:0003677">
    <property type="term" value="F:DNA binding"/>
    <property type="evidence" value="ECO:0007669"/>
    <property type="project" value="UniProtKB-UniRule"/>
</dbReference>
<evidence type="ECO:0000256" key="3">
    <source>
        <dbReference type="ARBA" id="ARBA00023242"/>
    </source>
</evidence>
<dbReference type="Pfam" id="PF05920">
    <property type="entry name" value="Homeobox_KN"/>
    <property type="match status" value="1"/>
</dbReference>
<evidence type="ECO:0000256" key="1">
    <source>
        <dbReference type="ARBA" id="ARBA00023125"/>
    </source>
</evidence>
<dbReference type="AlphaFoldDB" id="A0A1E4TBU5"/>
<protein>
    <recommendedName>
        <fullName evidence="6">Homeobox domain-containing protein</fullName>
    </recommendedName>
</protein>
<feature type="DNA-binding region" description="Homeobox" evidence="4">
    <location>
        <begin position="227"/>
        <end position="289"/>
    </location>
</feature>
<gene>
    <name evidence="7" type="ORF">CANCADRAFT_3861</name>
</gene>
<dbReference type="Gene3D" id="1.10.10.60">
    <property type="entry name" value="Homeodomain-like"/>
    <property type="match status" value="1"/>
</dbReference>
<keyword evidence="8" id="KW-1185">Reference proteome</keyword>
<dbReference type="SMART" id="SM00389">
    <property type="entry name" value="HOX"/>
    <property type="match status" value="1"/>
</dbReference>
<organism evidence="7 8">
    <name type="scientific">Tortispora caseinolytica NRRL Y-17796</name>
    <dbReference type="NCBI Taxonomy" id="767744"/>
    <lineage>
        <taxon>Eukaryota</taxon>
        <taxon>Fungi</taxon>
        <taxon>Dikarya</taxon>
        <taxon>Ascomycota</taxon>
        <taxon>Saccharomycotina</taxon>
        <taxon>Trigonopsidomycetes</taxon>
        <taxon>Trigonopsidales</taxon>
        <taxon>Trigonopsidaceae</taxon>
        <taxon>Tortispora</taxon>
    </lineage>
</organism>
<evidence type="ECO:0000256" key="5">
    <source>
        <dbReference type="SAM" id="MobiDB-lite"/>
    </source>
</evidence>
<accession>A0A1E4TBU5</accession>
<feature type="domain" description="Homeobox" evidence="6">
    <location>
        <begin position="225"/>
        <end position="288"/>
    </location>
</feature>
<dbReference type="PANTHER" id="PTHR11850">
    <property type="entry name" value="HOMEOBOX PROTEIN TRANSCRIPTION FACTORS"/>
    <property type="match status" value="1"/>
</dbReference>
<comment type="subcellular location">
    <subcellularLocation>
        <location evidence="4">Nucleus</location>
    </subcellularLocation>
</comment>
<dbReference type="SUPFAM" id="SSF46689">
    <property type="entry name" value="Homeodomain-like"/>
    <property type="match status" value="1"/>
</dbReference>
<feature type="region of interest" description="Disordered" evidence="5">
    <location>
        <begin position="1"/>
        <end position="23"/>
    </location>
</feature>
<evidence type="ECO:0000313" key="7">
    <source>
        <dbReference type="EMBL" id="ODV89230.1"/>
    </source>
</evidence>
<dbReference type="Proteomes" id="UP000095023">
    <property type="component" value="Unassembled WGS sequence"/>
</dbReference>
<evidence type="ECO:0000313" key="8">
    <source>
        <dbReference type="Proteomes" id="UP000095023"/>
    </source>
</evidence>